<feature type="domain" description="Response regulatory" evidence="6">
    <location>
        <begin position="2"/>
        <end position="116"/>
    </location>
</feature>
<dbReference type="Gene3D" id="1.10.10.10">
    <property type="entry name" value="Winged helix-like DNA-binding domain superfamily/Winged helix DNA-binding domain"/>
    <property type="match status" value="1"/>
</dbReference>
<feature type="modified residue" description="4-aspartylphosphate" evidence="4">
    <location>
        <position position="51"/>
    </location>
</feature>
<dbReference type="PROSITE" id="PS51755">
    <property type="entry name" value="OMPR_PHOB"/>
    <property type="match status" value="1"/>
</dbReference>
<proteinExistence type="predicted"/>
<dbReference type="PANTHER" id="PTHR48111:SF67">
    <property type="entry name" value="TRANSCRIPTIONAL REGULATORY PROTEIN TCTD"/>
    <property type="match status" value="1"/>
</dbReference>
<dbReference type="SMART" id="SM00448">
    <property type="entry name" value="REC"/>
    <property type="match status" value="1"/>
</dbReference>
<sequence length="221" mass="24381">MKLLLVEDNGALAHWLCEALRRAQLTVDHAADGESADSLLLTQHYDVVLLDLHLPTLSGQSVLQRLRNRRNPVPVLILTASGGIDDKVACLGAGADDYLVKPFEFRELIARIQVLVRRSTPGQSVELQCGDLIYHTGSRTFMLAGQPMVLPAREHSVLEIFMLKLGRTVSKQALVNGVFGLDDEASPEAIEIYIHRLRKKLEHSSATIVTLRGLGYLLRAS</sequence>
<evidence type="ECO:0000256" key="2">
    <source>
        <dbReference type="ARBA" id="ARBA00023125"/>
    </source>
</evidence>
<gene>
    <name evidence="8" type="primary">tctD_6</name>
    <name evidence="8" type="ORF">LMG19083_05022</name>
</gene>
<dbReference type="Pfam" id="PF00072">
    <property type="entry name" value="Response_reg"/>
    <property type="match status" value="1"/>
</dbReference>
<dbReference type="InterPro" id="IPR001789">
    <property type="entry name" value="Sig_transdc_resp-reg_receiver"/>
</dbReference>
<dbReference type="Gene3D" id="6.10.250.690">
    <property type="match status" value="1"/>
</dbReference>
<dbReference type="SMART" id="SM00862">
    <property type="entry name" value="Trans_reg_C"/>
    <property type="match status" value="1"/>
</dbReference>
<dbReference type="RefSeq" id="WP_316669760.1">
    <property type="nucleotide sequence ID" value="NZ_CATZBU010000035.1"/>
</dbReference>
<protein>
    <submittedName>
        <fullName evidence="8">Transcriptional regulatory protein tctD</fullName>
    </submittedName>
</protein>
<keyword evidence="2 5" id="KW-0238">DNA-binding</keyword>
<dbReference type="Proteomes" id="UP001189813">
    <property type="component" value="Unassembled WGS sequence"/>
</dbReference>
<evidence type="ECO:0000259" key="6">
    <source>
        <dbReference type="PROSITE" id="PS50110"/>
    </source>
</evidence>
<dbReference type="InterPro" id="IPR036388">
    <property type="entry name" value="WH-like_DNA-bd_sf"/>
</dbReference>
<keyword evidence="9" id="KW-1185">Reference proteome</keyword>
<accession>A0ABM9K024</accession>
<reference evidence="8 9" key="1">
    <citation type="submission" date="2023-07" db="EMBL/GenBank/DDBJ databases">
        <authorList>
            <person name="Peeters C."/>
        </authorList>
    </citation>
    <scope>NUCLEOTIDE SEQUENCE [LARGE SCALE GENOMIC DNA]</scope>
    <source>
        <strain evidence="8 9">LMG 19083</strain>
    </source>
</reference>
<evidence type="ECO:0000256" key="5">
    <source>
        <dbReference type="PROSITE-ProRule" id="PRU01091"/>
    </source>
</evidence>
<dbReference type="PANTHER" id="PTHR48111">
    <property type="entry name" value="REGULATOR OF RPOS"/>
    <property type="match status" value="1"/>
</dbReference>
<dbReference type="PROSITE" id="PS50110">
    <property type="entry name" value="RESPONSE_REGULATORY"/>
    <property type="match status" value="1"/>
</dbReference>
<dbReference type="Gene3D" id="3.40.50.2300">
    <property type="match status" value="1"/>
</dbReference>
<keyword evidence="3" id="KW-0804">Transcription</keyword>
<feature type="domain" description="OmpR/PhoB-type" evidence="7">
    <location>
        <begin position="124"/>
        <end position="220"/>
    </location>
</feature>
<evidence type="ECO:0000313" key="9">
    <source>
        <dbReference type="Proteomes" id="UP001189813"/>
    </source>
</evidence>
<dbReference type="Pfam" id="PF00486">
    <property type="entry name" value="Trans_reg_C"/>
    <property type="match status" value="1"/>
</dbReference>
<dbReference type="CDD" id="cd00383">
    <property type="entry name" value="trans_reg_C"/>
    <property type="match status" value="1"/>
</dbReference>
<evidence type="ECO:0000256" key="1">
    <source>
        <dbReference type="ARBA" id="ARBA00023015"/>
    </source>
</evidence>
<dbReference type="InterPro" id="IPR011006">
    <property type="entry name" value="CheY-like_superfamily"/>
</dbReference>
<evidence type="ECO:0000313" key="8">
    <source>
        <dbReference type="EMBL" id="CAJ0809785.1"/>
    </source>
</evidence>
<evidence type="ECO:0000256" key="4">
    <source>
        <dbReference type="PROSITE-ProRule" id="PRU00169"/>
    </source>
</evidence>
<evidence type="ECO:0000256" key="3">
    <source>
        <dbReference type="ARBA" id="ARBA00023163"/>
    </source>
</evidence>
<dbReference type="SUPFAM" id="SSF52172">
    <property type="entry name" value="CheY-like"/>
    <property type="match status" value="1"/>
</dbReference>
<evidence type="ECO:0000259" key="7">
    <source>
        <dbReference type="PROSITE" id="PS51755"/>
    </source>
</evidence>
<dbReference type="EMBL" id="CATZBU010000035">
    <property type="protein sequence ID" value="CAJ0809785.1"/>
    <property type="molecule type" value="Genomic_DNA"/>
</dbReference>
<dbReference type="InterPro" id="IPR039420">
    <property type="entry name" value="WalR-like"/>
</dbReference>
<comment type="caution">
    <text evidence="8">The sequence shown here is derived from an EMBL/GenBank/DDBJ whole genome shotgun (WGS) entry which is preliminary data.</text>
</comment>
<organism evidence="8 9">
    <name type="scientific">Ralstonia psammae</name>
    <dbReference type="NCBI Taxonomy" id="3058598"/>
    <lineage>
        <taxon>Bacteria</taxon>
        <taxon>Pseudomonadati</taxon>
        <taxon>Pseudomonadota</taxon>
        <taxon>Betaproteobacteria</taxon>
        <taxon>Burkholderiales</taxon>
        <taxon>Burkholderiaceae</taxon>
        <taxon>Ralstonia</taxon>
    </lineage>
</organism>
<name>A0ABM9K024_9RALS</name>
<keyword evidence="4" id="KW-0597">Phosphoprotein</keyword>
<keyword evidence="1" id="KW-0805">Transcription regulation</keyword>
<dbReference type="InterPro" id="IPR001867">
    <property type="entry name" value="OmpR/PhoB-type_DNA-bd"/>
</dbReference>
<feature type="DNA-binding region" description="OmpR/PhoB-type" evidence="5">
    <location>
        <begin position="124"/>
        <end position="220"/>
    </location>
</feature>
<dbReference type="CDD" id="cd17624">
    <property type="entry name" value="REC_OmpR_PmrA-like"/>
    <property type="match status" value="1"/>
</dbReference>